<dbReference type="EMBL" id="BMZQ01000002">
    <property type="protein sequence ID" value="GHD14191.1"/>
    <property type="molecule type" value="Genomic_DNA"/>
</dbReference>
<dbReference type="Gene3D" id="6.10.10.120">
    <property type="entry name" value="Antitoxin ParD1-like"/>
    <property type="match status" value="1"/>
</dbReference>
<dbReference type="AlphaFoldDB" id="A0A8J3DQ94"/>
<organism evidence="2 3">
    <name type="scientific">Tianweitania populi</name>
    <dbReference type="NCBI Taxonomy" id="1607949"/>
    <lineage>
        <taxon>Bacteria</taxon>
        <taxon>Pseudomonadati</taxon>
        <taxon>Pseudomonadota</taxon>
        <taxon>Alphaproteobacteria</taxon>
        <taxon>Hyphomicrobiales</taxon>
        <taxon>Phyllobacteriaceae</taxon>
        <taxon>Tianweitania</taxon>
    </lineage>
</organism>
<protein>
    <recommendedName>
        <fullName evidence="4">Type II toxin-antitoxin system ParD family antitoxin</fullName>
    </recommendedName>
</protein>
<evidence type="ECO:0000313" key="2">
    <source>
        <dbReference type="EMBL" id="GHD14191.1"/>
    </source>
</evidence>
<dbReference type="Pfam" id="PF03693">
    <property type="entry name" value="ParD_antitoxin"/>
    <property type="match status" value="1"/>
</dbReference>
<reference evidence="2" key="2">
    <citation type="submission" date="2020-09" db="EMBL/GenBank/DDBJ databases">
        <authorList>
            <person name="Sun Q."/>
            <person name="Kim S."/>
        </authorList>
    </citation>
    <scope>NUCLEOTIDE SEQUENCE</scope>
    <source>
        <strain evidence="2">KCTC 42249</strain>
    </source>
</reference>
<name>A0A8J3DQ94_9HYPH</name>
<sequence>MTLHADLGPQLETTVEELVRSGRFSTKDDVLREGVRLVERRERQLKELDEILARSSAELDAGLGIPAEEVFDELEKHWANLAR</sequence>
<keyword evidence="3" id="KW-1185">Reference proteome</keyword>
<dbReference type="SUPFAM" id="SSF47598">
    <property type="entry name" value="Ribbon-helix-helix"/>
    <property type="match status" value="1"/>
</dbReference>
<keyword evidence="1" id="KW-1277">Toxin-antitoxin system</keyword>
<evidence type="ECO:0000256" key="1">
    <source>
        <dbReference type="ARBA" id="ARBA00022649"/>
    </source>
</evidence>
<evidence type="ECO:0000313" key="3">
    <source>
        <dbReference type="Proteomes" id="UP000630142"/>
    </source>
</evidence>
<dbReference type="RefSeq" id="WP_189503399.1">
    <property type="nucleotide sequence ID" value="NZ_BMZQ01000002.1"/>
</dbReference>
<dbReference type="Proteomes" id="UP000630142">
    <property type="component" value="Unassembled WGS sequence"/>
</dbReference>
<accession>A0A8J3DQ94</accession>
<reference evidence="2" key="1">
    <citation type="journal article" date="2014" name="Int. J. Syst. Evol. Microbiol.">
        <title>Complete genome sequence of Corynebacterium casei LMG S-19264T (=DSM 44701T), isolated from a smear-ripened cheese.</title>
        <authorList>
            <consortium name="US DOE Joint Genome Institute (JGI-PGF)"/>
            <person name="Walter F."/>
            <person name="Albersmeier A."/>
            <person name="Kalinowski J."/>
            <person name="Ruckert C."/>
        </authorList>
    </citation>
    <scope>NUCLEOTIDE SEQUENCE</scope>
    <source>
        <strain evidence="2">KCTC 42249</strain>
    </source>
</reference>
<proteinExistence type="predicted"/>
<dbReference type="InterPro" id="IPR010985">
    <property type="entry name" value="Ribbon_hlx_hlx"/>
</dbReference>
<evidence type="ECO:0008006" key="4">
    <source>
        <dbReference type="Google" id="ProtNLM"/>
    </source>
</evidence>
<dbReference type="InterPro" id="IPR022789">
    <property type="entry name" value="ParD"/>
</dbReference>
<comment type="caution">
    <text evidence="2">The sequence shown here is derived from an EMBL/GenBank/DDBJ whole genome shotgun (WGS) entry which is preliminary data.</text>
</comment>
<dbReference type="InterPro" id="IPR038296">
    <property type="entry name" value="ParD_sf"/>
</dbReference>
<dbReference type="GO" id="GO:0006355">
    <property type="term" value="P:regulation of DNA-templated transcription"/>
    <property type="evidence" value="ECO:0007669"/>
    <property type="project" value="InterPro"/>
</dbReference>
<gene>
    <name evidence="2" type="ORF">GCM10016234_19520</name>
</gene>
<dbReference type="NCBIfam" id="TIGR02606">
    <property type="entry name" value="antidote_CC2985"/>
    <property type="match status" value="1"/>
</dbReference>